<comment type="caution">
    <text evidence="8">The sequence shown here is derived from an EMBL/GenBank/DDBJ whole genome shotgun (WGS) entry which is preliminary data.</text>
</comment>
<dbReference type="Pfam" id="PF01494">
    <property type="entry name" value="FAD_binding_3"/>
    <property type="match status" value="1"/>
</dbReference>
<dbReference type="InterPro" id="IPR036188">
    <property type="entry name" value="FAD/NAD-bd_sf"/>
</dbReference>
<dbReference type="EMBL" id="RYZI01000077">
    <property type="protein sequence ID" value="RWA11512.1"/>
    <property type="molecule type" value="Genomic_DNA"/>
</dbReference>
<keyword evidence="9" id="KW-1185">Reference proteome</keyword>
<evidence type="ECO:0000256" key="5">
    <source>
        <dbReference type="ARBA" id="ARBA00022827"/>
    </source>
</evidence>
<dbReference type="STRING" id="363999.A0A439DAU5"/>
<name>A0A439DAU5_9PEZI</name>
<dbReference type="PANTHER" id="PTHR47356">
    <property type="entry name" value="FAD-DEPENDENT MONOOXYGENASE ASQG-RELATED"/>
    <property type="match status" value="1"/>
</dbReference>
<dbReference type="GO" id="GO:0071949">
    <property type="term" value="F:FAD binding"/>
    <property type="evidence" value="ECO:0007669"/>
    <property type="project" value="InterPro"/>
</dbReference>
<evidence type="ECO:0000259" key="7">
    <source>
        <dbReference type="Pfam" id="PF01494"/>
    </source>
</evidence>
<comment type="similarity">
    <text evidence="3">Belongs to the paxM FAD-dependent monooxygenase family.</text>
</comment>
<keyword evidence="5" id="KW-0274">FAD</keyword>
<dbReference type="SUPFAM" id="SSF51905">
    <property type="entry name" value="FAD/NAD(P)-binding domain"/>
    <property type="match status" value="1"/>
</dbReference>
<evidence type="ECO:0000256" key="3">
    <source>
        <dbReference type="ARBA" id="ARBA00007992"/>
    </source>
</evidence>
<evidence type="ECO:0000256" key="1">
    <source>
        <dbReference type="ARBA" id="ARBA00001974"/>
    </source>
</evidence>
<evidence type="ECO:0000313" key="9">
    <source>
        <dbReference type="Proteomes" id="UP000286045"/>
    </source>
</evidence>
<dbReference type="GO" id="GO:0004497">
    <property type="term" value="F:monooxygenase activity"/>
    <property type="evidence" value="ECO:0007669"/>
    <property type="project" value="InterPro"/>
</dbReference>
<gene>
    <name evidence="8" type="ORF">EKO27_g3559</name>
</gene>
<dbReference type="PRINTS" id="PR00420">
    <property type="entry name" value="RNGMNOXGNASE"/>
</dbReference>
<accession>A0A439DAU5</accession>
<proteinExistence type="inferred from homology"/>
<sequence length="442" mass="48656">MPSFRVIVLGAGPAGLFTAHALAAAGIDFIVLERQPEIVRFQGALLVLWPPFVRLMDQLGLYEQVKKLSTVLTTKTSFTHSGEPLSHDRIFNALEEELGYPSVGLSRGNLLRILYENLPEHKTKVRPNAHAVNIETHQDGVHVHLADGSVVDGSVVIAADGVHSPARELIQRLGRDSPATGDLKPTSPMVTTFMSLFGHTRGTRKDIALGDFAEGHGPGIASQSTRLDDAIYFTVLKRLDKPTSEKRRFTSEEVDKFVHEMSDMTIFPGVKLNEIWPLREEANATLLHQEEGLADKWYHGRVVLVGDAAHKMTSVNGQGALSAVLSATTLVNNLRATLRQRSGPSTEDLEATFAKYQASRMDAAGAVQQFGGILTRFITWTDEGNEALDREASRTQDMTEVSKNRMLPVFAQSPLLDFIPYESKQGNTPWAVDGKFLIRARL</sequence>
<protein>
    <recommendedName>
        <fullName evidence="7">FAD-binding domain-containing protein</fullName>
    </recommendedName>
</protein>
<dbReference type="InterPro" id="IPR050562">
    <property type="entry name" value="FAD_mOase_fung"/>
</dbReference>
<evidence type="ECO:0000256" key="4">
    <source>
        <dbReference type="ARBA" id="ARBA00022630"/>
    </source>
</evidence>
<reference evidence="8 9" key="1">
    <citation type="submission" date="2018-12" db="EMBL/GenBank/DDBJ databases">
        <title>Draft genome sequence of Xylaria grammica IHI A82.</title>
        <authorList>
            <person name="Buettner E."/>
            <person name="Kellner H."/>
        </authorList>
    </citation>
    <scope>NUCLEOTIDE SEQUENCE [LARGE SCALE GENOMIC DNA]</scope>
    <source>
        <strain evidence="8 9">IHI A82</strain>
    </source>
</reference>
<dbReference type="AlphaFoldDB" id="A0A439DAU5"/>
<evidence type="ECO:0000256" key="2">
    <source>
        <dbReference type="ARBA" id="ARBA00005179"/>
    </source>
</evidence>
<comment type="pathway">
    <text evidence="2">Secondary metabolite biosynthesis.</text>
</comment>
<comment type="cofactor">
    <cofactor evidence="1">
        <name>FAD</name>
        <dbReference type="ChEBI" id="CHEBI:57692"/>
    </cofactor>
</comment>
<organism evidence="8 9">
    <name type="scientific">Xylaria grammica</name>
    <dbReference type="NCBI Taxonomy" id="363999"/>
    <lineage>
        <taxon>Eukaryota</taxon>
        <taxon>Fungi</taxon>
        <taxon>Dikarya</taxon>
        <taxon>Ascomycota</taxon>
        <taxon>Pezizomycotina</taxon>
        <taxon>Sordariomycetes</taxon>
        <taxon>Xylariomycetidae</taxon>
        <taxon>Xylariales</taxon>
        <taxon>Xylariaceae</taxon>
        <taxon>Xylaria</taxon>
    </lineage>
</organism>
<dbReference type="Proteomes" id="UP000286045">
    <property type="component" value="Unassembled WGS sequence"/>
</dbReference>
<dbReference type="PANTHER" id="PTHR47356:SF2">
    <property type="entry name" value="FAD-BINDING DOMAIN-CONTAINING PROTEIN-RELATED"/>
    <property type="match status" value="1"/>
</dbReference>
<keyword evidence="6" id="KW-0560">Oxidoreductase</keyword>
<dbReference type="InterPro" id="IPR002938">
    <property type="entry name" value="FAD-bd"/>
</dbReference>
<evidence type="ECO:0000313" key="8">
    <source>
        <dbReference type="EMBL" id="RWA11512.1"/>
    </source>
</evidence>
<keyword evidence="4" id="KW-0285">Flavoprotein</keyword>
<feature type="domain" description="FAD-binding" evidence="7">
    <location>
        <begin position="5"/>
        <end position="345"/>
    </location>
</feature>
<evidence type="ECO:0000256" key="6">
    <source>
        <dbReference type="ARBA" id="ARBA00023002"/>
    </source>
</evidence>
<dbReference type="Gene3D" id="3.50.50.60">
    <property type="entry name" value="FAD/NAD(P)-binding domain"/>
    <property type="match status" value="1"/>
</dbReference>